<dbReference type="PANTHER" id="PTHR10067">
    <property type="entry name" value="PHOSPHATIDYLSERINE DECARBOXYLASE"/>
    <property type="match status" value="1"/>
</dbReference>
<evidence type="ECO:0000256" key="7">
    <source>
        <dbReference type="ARBA" id="ARBA00023209"/>
    </source>
</evidence>
<dbReference type="NCBIfam" id="TIGR00163">
    <property type="entry name" value="PS_decarb"/>
    <property type="match status" value="1"/>
</dbReference>
<feature type="domain" description="C2" evidence="13">
    <location>
        <begin position="214"/>
        <end position="338"/>
    </location>
</feature>
<name>A0A2T0FLE1_9ASCO</name>
<feature type="transmembrane region" description="Helical" evidence="12">
    <location>
        <begin position="768"/>
        <end position="787"/>
    </location>
</feature>
<evidence type="ECO:0000256" key="1">
    <source>
        <dbReference type="ARBA" id="ARBA00005189"/>
    </source>
</evidence>
<dbReference type="PANTHER" id="PTHR10067:SF17">
    <property type="entry name" value="PHOSPHATIDYLSERINE DECARBOXYLASE PROENZYME 2"/>
    <property type="match status" value="1"/>
</dbReference>
<dbReference type="HAMAP" id="MF_00663">
    <property type="entry name" value="PS_decarb_PSD_B_type2"/>
    <property type="match status" value="1"/>
</dbReference>
<dbReference type="PROSITE" id="PS50004">
    <property type="entry name" value="C2"/>
    <property type="match status" value="1"/>
</dbReference>
<comment type="function">
    <text evidence="11">Catalyzes the formation of phosphatidylethanolamine (PtdEtn) from phosphatidylserine (PtdSer). Plays a central role in phospholipid metabolism and in the interorganelle trafficking of phosphatidylserine.</text>
</comment>
<feature type="modified residue" description="Pyruvic acid (Ser); by autocatalysis" evidence="11">
    <location>
        <position position="809"/>
    </location>
</feature>
<dbReference type="Gene3D" id="2.60.40.150">
    <property type="entry name" value="C2 domain"/>
    <property type="match status" value="1"/>
</dbReference>
<keyword evidence="3 11" id="KW-0210">Decarboxylase</keyword>
<comment type="cofactor">
    <cofactor evidence="11">
        <name>pyruvate</name>
        <dbReference type="ChEBI" id="CHEBI:15361"/>
    </cofactor>
    <text evidence="11">Binds 1 pyruvoyl group covalently per subunit.</text>
</comment>
<dbReference type="EC" id="4.1.1.65" evidence="11"/>
<keyword evidence="12" id="KW-1133">Transmembrane helix</keyword>
<evidence type="ECO:0000256" key="5">
    <source>
        <dbReference type="ARBA" id="ARBA00023136"/>
    </source>
</evidence>
<evidence type="ECO:0000256" key="4">
    <source>
        <dbReference type="ARBA" id="ARBA00023098"/>
    </source>
</evidence>
<dbReference type="InterPro" id="IPR035892">
    <property type="entry name" value="C2_domain_sf"/>
</dbReference>
<keyword evidence="5 11" id="KW-0472">Membrane</keyword>
<dbReference type="InterPro" id="IPR011992">
    <property type="entry name" value="EF-hand-dom_pair"/>
</dbReference>
<evidence type="ECO:0000256" key="12">
    <source>
        <dbReference type="SAM" id="Phobius"/>
    </source>
</evidence>
<protein>
    <recommendedName>
        <fullName evidence="11">Phosphatidylserine decarboxylase proenzyme 2</fullName>
        <ecNumber evidence="11">4.1.1.65</ecNumber>
    </recommendedName>
    <component>
        <recommendedName>
            <fullName evidence="11">Phosphatidylserine decarboxylase 2 beta chain</fullName>
        </recommendedName>
    </component>
    <component>
        <recommendedName>
            <fullName evidence="11">Phosphatidylserine decarboxylase 2 alpha chain</fullName>
        </recommendedName>
    </component>
</protein>
<dbReference type="GO" id="GO:0005509">
    <property type="term" value="F:calcium ion binding"/>
    <property type="evidence" value="ECO:0007669"/>
    <property type="project" value="InterPro"/>
</dbReference>
<comment type="domain">
    <text evidence="11">The C2 domains have an essential, but non-catalytic function. They may facilitate interactions with other proteins and are required for lipid transport function.</text>
</comment>
<evidence type="ECO:0000256" key="9">
    <source>
        <dbReference type="ARBA" id="ARBA00023264"/>
    </source>
</evidence>
<dbReference type="GO" id="GO:0004609">
    <property type="term" value="F:phosphatidylserine decarboxylase activity"/>
    <property type="evidence" value="ECO:0007669"/>
    <property type="project" value="UniProtKB-UniRule"/>
</dbReference>
<evidence type="ECO:0000256" key="2">
    <source>
        <dbReference type="ARBA" id="ARBA00022516"/>
    </source>
</evidence>
<comment type="subunit">
    <text evidence="11">Heterodimer of a large membrane-associated beta subunit and a small pyruvoyl-containing alpha subunit. Interacts with pstB2. This interaction may be a means to structurally tether the donor membrane (ER) harboring PstB2 to acceptor membranes (Golgi/endosomes) harboring PSD2 during PtdSer transport to the site of PtdEtn synthesis.</text>
</comment>
<dbReference type="GO" id="GO:0000139">
    <property type="term" value="C:Golgi membrane"/>
    <property type="evidence" value="ECO:0007669"/>
    <property type="project" value="UniProtKB-SubCell"/>
</dbReference>
<sequence length="883" mass="99298">MSWLRRDSDLLQISVQEVRFTALHIKVHSLSVELVAAGQRYTTHAALPAPVDPVSHRHKCRWPEATLAIPLRAFAGTERPTVTITFWDRKKRRSTELGKVECSFPSFNNESTETLTLPVDKTPFTELNMKVDLCFEVNTSEDGRNHWFQEFFSPRAPELPYEKSRFNILQRLQAMALNEDDAYSLVSDSPRDQTSSSGTMKRSFWNQSNASIASTREPQHTFQVDVASQIEGIVFLEIVSIRNLPRFRTLTGLSFDMDPFVVVSFGKKTFRTSYRRHTTNPTFNQRILLTVGPGELNYDIVFTVWDKDKITLNDKVATASLPLPSILKNTPEYKNGLYDLESHGSEARLIAMKPVDRATKAGSVQPEMLVNVHYLPFPAIRQQLWRGVFSLYDTDDTNKLSVLAVKAMMNALGITNPEKAASELFCHSGREEELSSDELVLGLEKLLHDDFTVEDSTNTSASSASHSNAGPVINLRICPMCQKLQPGKLTPQQVLNHIGVCASREWAGSGTPLLDDRYVTGQQASRRWYTKFLSKFSYGSYYLGANSANILVQDRQTGQIDEEKMNAAIRLGIRLVYSTAPVERSKIKTLLKKYTIRQGLKYDHPSSKAYIKDFIKFHNLDMHDVLYPVDSFSNFNEFFYRQLKPGARPCEQPDDPRVAVSLADCRLTCFRTVDDATRIWIKGKTFSIKKLLGDTYPEDASRFNDGSIAVFRLAPQDYHRVHIPVDGILGEPKHIPGHYFTVNPMAIRSNLDVYGENARTVVPIDSPIFGRVIVVLVGAMMVGSIVITAKAGSQVKRTDELGYFKFGGSTCVILFEKGKLVFDSDLTINSDDAIETLVKVGMSIGHTPDIAQYSRKYDTRRLAINRARTTIVGGGSYLPFSLD</sequence>
<dbReference type="GO" id="GO:0006646">
    <property type="term" value="P:phosphatidylethanolamine biosynthetic process"/>
    <property type="evidence" value="ECO:0007669"/>
    <property type="project" value="UniProtKB-UniRule"/>
</dbReference>
<comment type="caution">
    <text evidence="15">The sequence shown here is derived from an EMBL/GenBank/DDBJ whole genome shotgun (WGS) entry which is preliminary data.</text>
</comment>
<feature type="domain" description="EF-hand" evidence="14">
    <location>
        <begin position="380"/>
        <end position="415"/>
    </location>
</feature>
<keyword evidence="8 11" id="KW-0456">Lyase</keyword>
<comment type="PTM">
    <text evidence="11">Is synthesized initially as an inactive proenzyme. Formation of the active enzyme involves a self-maturation process in which the active site pyruvoyl group is generated from an internal serine residue via an autocatalytic post-translational modification. Two non-identical subunits are generated from the proenzyme in this reaction, and the pyruvate is formed at the N-terminus of the alpha chain, which is derived from the carboxyl end of the proenzyme. The autoendoproteolytic cleavage occurs by a canonical serine protease mechanism, in which the side chain hydroxyl group of the serine supplies its oxygen atom to form the C-terminus of the beta chain, while the remainder of the serine residue undergoes an oxidative deamination to produce ammonia and the pyruvoyl prosthetic group on the alpha chain. During this reaction, the Ser that is part of the protease active site of the proenzyme becomes the pyruvoyl prosthetic group, which constitutes an essential element of the active site of the mature decarboxylase.</text>
</comment>
<feature type="active site" description="Schiff-base intermediate with substrate; via pyruvic acid; for decarboxylase activity" evidence="11">
    <location>
        <position position="809"/>
    </location>
</feature>
<evidence type="ECO:0000256" key="3">
    <source>
        <dbReference type="ARBA" id="ARBA00022793"/>
    </source>
</evidence>
<keyword evidence="9 11" id="KW-1208">Phospholipid metabolism</keyword>
<dbReference type="Proteomes" id="UP000238350">
    <property type="component" value="Unassembled WGS sequence"/>
</dbReference>
<evidence type="ECO:0000256" key="8">
    <source>
        <dbReference type="ARBA" id="ARBA00023239"/>
    </source>
</evidence>
<keyword evidence="6 11" id="KW-0865">Zymogen</keyword>
<keyword evidence="7 11" id="KW-0594">Phospholipid biosynthesis</keyword>
<dbReference type="InterPro" id="IPR000008">
    <property type="entry name" value="C2_dom"/>
</dbReference>
<comment type="catalytic activity">
    <reaction evidence="11">
        <text>a 1,2-diacyl-sn-glycero-3-phospho-L-serine + H(+) = a 1,2-diacyl-sn-glycero-3-phosphoethanolamine + CO2</text>
        <dbReference type="Rhea" id="RHEA:20828"/>
        <dbReference type="ChEBI" id="CHEBI:15378"/>
        <dbReference type="ChEBI" id="CHEBI:16526"/>
        <dbReference type="ChEBI" id="CHEBI:57262"/>
        <dbReference type="ChEBI" id="CHEBI:64612"/>
        <dbReference type="EC" id="4.1.1.65"/>
    </reaction>
</comment>
<dbReference type="InterPro" id="IPR002048">
    <property type="entry name" value="EF_hand_dom"/>
</dbReference>
<keyword evidence="11" id="KW-0967">Endosome</keyword>
<dbReference type="Pfam" id="PF02666">
    <property type="entry name" value="PS_Dcarbxylase"/>
    <property type="match status" value="1"/>
</dbReference>
<evidence type="ECO:0000313" key="16">
    <source>
        <dbReference type="Proteomes" id="UP000238350"/>
    </source>
</evidence>
<dbReference type="EMBL" id="NDIQ01000022">
    <property type="protein sequence ID" value="PRT55813.1"/>
    <property type="molecule type" value="Genomic_DNA"/>
</dbReference>
<evidence type="ECO:0000256" key="6">
    <source>
        <dbReference type="ARBA" id="ARBA00023145"/>
    </source>
</evidence>
<dbReference type="InterPro" id="IPR003817">
    <property type="entry name" value="PS_Dcarbxylase"/>
</dbReference>
<keyword evidence="11" id="KW-0333">Golgi apparatus</keyword>
<feature type="site" description="Cleavage (non-hydrolytic); by autocatalysis" evidence="11">
    <location>
        <begin position="808"/>
        <end position="809"/>
    </location>
</feature>
<dbReference type="SUPFAM" id="SSF47473">
    <property type="entry name" value="EF-hand"/>
    <property type="match status" value="1"/>
</dbReference>
<evidence type="ECO:0000256" key="11">
    <source>
        <dbReference type="HAMAP-Rule" id="MF_03209"/>
    </source>
</evidence>
<dbReference type="AlphaFoldDB" id="A0A2T0FLE1"/>
<keyword evidence="10 11" id="KW-0670">Pyruvate</keyword>
<dbReference type="InterPro" id="IPR033177">
    <property type="entry name" value="PSD-B"/>
</dbReference>
<evidence type="ECO:0000259" key="14">
    <source>
        <dbReference type="PROSITE" id="PS50222"/>
    </source>
</evidence>
<evidence type="ECO:0000259" key="13">
    <source>
        <dbReference type="PROSITE" id="PS50004"/>
    </source>
</evidence>
<gene>
    <name evidence="11" type="primary">PSD2</name>
    <name evidence="15" type="ORF">B9G98_03433</name>
</gene>
<comment type="similarity">
    <text evidence="11">Belongs to the phosphatidylserine decarboxylase family. PSD-B subfamily. Eukaryotic type II sub-subfamily.</text>
</comment>
<feature type="active site" description="Charge relay system; for autoendoproteolytic cleavage activity" evidence="11">
    <location>
        <position position="722"/>
    </location>
</feature>
<keyword evidence="4 11" id="KW-0443">Lipid metabolism</keyword>
<feature type="active site" description="Charge relay system; for autoendoproteolytic cleavage activity" evidence="11">
    <location>
        <position position="809"/>
    </location>
</feature>
<keyword evidence="12" id="KW-0812">Transmembrane</keyword>
<reference evidence="15 16" key="1">
    <citation type="submission" date="2017-04" db="EMBL/GenBank/DDBJ databases">
        <title>Genome sequencing of [Candida] sorbophila.</title>
        <authorList>
            <person name="Ahn J.O."/>
        </authorList>
    </citation>
    <scope>NUCLEOTIDE SEQUENCE [LARGE SCALE GENOMIC DNA]</scope>
    <source>
        <strain evidence="15 16">DS02</strain>
    </source>
</reference>
<evidence type="ECO:0000313" key="15">
    <source>
        <dbReference type="EMBL" id="PRT55813.1"/>
    </source>
</evidence>
<comment type="pathway">
    <text evidence="1">Lipid metabolism.</text>
</comment>
<keyword evidence="16" id="KW-1185">Reference proteome</keyword>
<dbReference type="GO" id="GO:0016540">
    <property type="term" value="P:protein autoprocessing"/>
    <property type="evidence" value="ECO:0007669"/>
    <property type="project" value="UniProtKB-UniRule"/>
</dbReference>
<comment type="subcellular location">
    <subcellularLocation>
        <location evidence="11">Golgi apparatus membrane</location>
        <topology evidence="11">Peripheral membrane protein</topology>
        <orientation evidence="11">Cytoplasmic side</orientation>
    </subcellularLocation>
    <subcellularLocation>
        <location evidence="11">Endosome membrane</location>
        <topology evidence="11">Peripheral membrane protein</topology>
        <orientation evidence="11">Cytoplasmic side</orientation>
    </subcellularLocation>
</comment>
<dbReference type="OrthoDB" id="67700at2759"/>
<dbReference type="STRING" id="45607.A0A2T0FLE1"/>
<dbReference type="GO" id="GO:0005795">
    <property type="term" value="C:Golgi stack"/>
    <property type="evidence" value="ECO:0007669"/>
    <property type="project" value="UniProtKB-UniRule"/>
</dbReference>
<feature type="chain" id="PRO_5023452878" description="Phosphatidylserine decarboxylase 2 beta chain" evidence="11">
    <location>
        <begin position="1"/>
        <end position="808"/>
    </location>
</feature>
<dbReference type="SUPFAM" id="SSF49562">
    <property type="entry name" value="C2 domain (Calcium/lipid-binding domain, CaLB)"/>
    <property type="match status" value="1"/>
</dbReference>
<dbReference type="UniPathway" id="UPA00558">
    <property type="reaction ID" value="UER00616"/>
</dbReference>
<dbReference type="InterPro" id="IPR033179">
    <property type="entry name" value="PSD_type2_pro"/>
</dbReference>
<feature type="chain" id="PRO_5023452877" description="Phosphatidylserine decarboxylase 2 alpha chain" evidence="11">
    <location>
        <begin position="809"/>
        <end position="883"/>
    </location>
</feature>
<dbReference type="SMART" id="SM00239">
    <property type="entry name" value="C2"/>
    <property type="match status" value="1"/>
</dbReference>
<feature type="active site" description="Charge relay system; for autoendoproteolytic cleavage activity" evidence="11">
    <location>
        <position position="664"/>
    </location>
</feature>
<proteinExistence type="inferred from homology"/>
<evidence type="ECO:0000256" key="10">
    <source>
        <dbReference type="ARBA" id="ARBA00023317"/>
    </source>
</evidence>
<organism evidence="15 16">
    <name type="scientific">Wickerhamiella sorbophila</name>
    <dbReference type="NCBI Taxonomy" id="45607"/>
    <lineage>
        <taxon>Eukaryota</taxon>
        <taxon>Fungi</taxon>
        <taxon>Dikarya</taxon>
        <taxon>Ascomycota</taxon>
        <taxon>Saccharomycotina</taxon>
        <taxon>Dipodascomycetes</taxon>
        <taxon>Dipodascales</taxon>
        <taxon>Trichomonascaceae</taxon>
        <taxon>Wickerhamiella</taxon>
    </lineage>
</organism>
<dbReference type="PROSITE" id="PS50222">
    <property type="entry name" value="EF_HAND_2"/>
    <property type="match status" value="1"/>
</dbReference>
<dbReference type="Pfam" id="PF00168">
    <property type="entry name" value="C2"/>
    <property type="match status" value="1"/>
</dbReference>
<comment type="pathway">
    <text evidence="11">Phospholipid metabolism; phosphatidylethanolamine biosynthesis; phosphatidylethanolamine from CDP-diacylglycerol: step 2/2.</text>
</comment>
<dbReference type="GO" id="GO:0010008">
    <property type="term" value="C:endosome membrane"/>
    <property type="evidence" value="ECO:0007669"/>
    <property type="project" value="UniProtKB-SubCell"/>
</dbReference>
<accession>A0A2T0FLE1</accession>
<keyword evidence="2 11" id="KW-0444">Lipid biosynthesis</keyword>